<protein>
    <submittedName>
        <fullName evidence="1">Uncharacterized protein</fullName>
    </submittedName>
</protein>
<sequence>MNSKLVLCSKSQYLTSMTGYEACHIDILVN</sequence>
<name>A0A2P2PMD9_RHIMU</name>
<proteinExistence type="predicted"/>
<dbReference type="AlphaFoldDB" id="A0A2P2PMD9"/>
<reference evidence="1" key="1">
    <citation type="submission" date="2018-02" db="EMBL/GenBank/DDBJ databases">
        <title>Rhizophora mucronata_Transcriptome.</title>
        <authorList>
            <person name="Meera S.P."/>
            <person name="Sreeshan A."/>
            <person name="Augustine A."/>
        </authorList>
    </citation>
    <scope>NUCLEOTIDE SEQUENCE</scope>
    <source>
        <tissue evidence="1">Leaf</tissue>
    </source>
</reference>
<accession>A0A2P2PMD9</accession>
<organism evidence="1">
    <name type="scientific">Rhizophora mucronata</name>
    <name type="common">Asiatic mangrove</name>
    <dbReference type="NCBI Taxonomy" id="61149"/>
    <lineage>
        <taxon>Eukaryota</taxon>
        <taxon>Viridiplantae</taxon>
        <taxon>Streptophyta</taxon>
        <taxon>Embryophyta</taxon>
        <taxon>Tracheophyta</taxon>
        <taxon>Spermatophyta</taxon>
        <taxon>Magnoliopsida</taxon>
        <taxon>eudicotyledons</taxon>
        <taxon>Gunneridae</taxon>
        <taxon>Pentapetalae</taxon>
        <taxon>rosids</taxon>
        <taxon>fabids</taxon>
        <taxon>Malpighiales</taxon>
        <taxon>Rhizophoraceae</taxon>
        <taxon>Rhizophora</taxon>
    </lineage>
</organism>
<evidence type="ECO:0000313" key="1">
    <source>
        <dbReference type="EMBL" id="MBX55902.1"/>
    </source>
</evidence>
<dbReference type="EMBL" id="GGEC01075418">
    <property type="protein sequence ID" value="MBX55902.1"/>
    <property type="molecule type" value="Transcribed_RNA"/>
</dbReference>